<keyword evidence="3" id="KW-1185">Reference proteome</keyword>
<name>A0ABV1NDB7_9GAMM</name>
<dbReference type="Pfam" id="PF14090">
    <property type="entry name" value="HTH_39"/>
    <property type="match status" value="1"/>
</dbReference>
<dbReference type="EMBL" id="JBEGCJ010000002">
    <property type="protein sequence ID" value="MEQ6917033.1"/>
    <property type="molecule type" value="Genomic_DNA"/>
</dbReference>
<accession>A0ABV1NDB7</accession>
<feature type="domain" description="Winged helix-turn-helix" evidence="1">
    <location>
        <begin position="10"/>
        <end position="75"/>
    </location>
</feature>
<gene>
    <name evidence="2" type="ORF">ABE960_05815</name>
</gene>
<sequence>MDITRTDATSQCLRILARLREGPATTSELMLELNVLRPGARISELREKGHDIRTHLIDEFDPWGRPHSRMAHYYLPTSPVEGADDV</sequence>
<dbReference type="RefSeq" id="WP_349761279.1">
    <property type="nucleotide sequence ID" value="NZ_JBEGCJ010000002.1"/>
</dbReference>
<dbReference type="Proteomes" id="UP001442468">
    <property type="component" value="Unassembled WGS sequence"/>
</dbReference>
<evidence type="ECO:0000313" key="3">
    <source>
        <dbReference type="Proteomes" id="UP001442468"/>
    </source>
</evidence>
<protein>
    <submittedName>
        <fullName evidence="2">Helix-turn-helix domain-containing protein</fullName>
    </submittedName>
</protein>
<reference evidence="2 3" key="1">
    <citation type="submission" date="2024-05" db="EMBL/GenBank/DDBJ databases">
        <title>Halomonas sp. SSM6 16S ribosomal RNA gene Genome sequencing and assembly.</title>
        <authorList>
            <person name="Yook S."/>
        </authorList>
    </citation>
    <scope>NUCLEOTIDE SEQUENCE [LARGE SCALE GENOMIC DNA]</scope>
    <source>
        <strain evidence="2 3">SSM6</strain>
    </source>
</reference>
<evidence type="ECO:0000313" key="2">
    <source>
        <dbReference type="EMBL" id="MEQ6917033.1"/>
    </source>
</evidence>
<proteinExistence type="predicted"/>
<organism evidence="2 3">
    <name type="scientific">Halomonas aquatica</name>
    <dbReference type="NCBI Taxonomy" id="3151123"/>
    <lineage>
        <taxon>Bacteria</taxon>
        <taxon>Pseudomonadati</taxon>
        <taxon>Pseudomonadota</taxon>
        <taxon>Gammaproteobacteria</taxon>
        <taxon>Oceanospirillales</taxon>
        <taxon>Halomonadaceae</taxon>
        <taxon>Halomonas</taxon>
    </lineage>
</organism>
<evidence type="ECO:0000259" key="1">
    <source>
        <dbReference type="Pfam" id="PF14090"/>
    </source>
</evidence>
<comment type="caution">
    <text evidence="2">The sequence shown here is derived from an EMBL/GenBank/DDBJ whole genome shotgun (WGS) entry which is preliminary data.</text>
</comment>
<dbReference type="InterPro" id="IPR055245">
    <property type="entry name" value="HTH_proteobacteria"/>
</dbReference>